<keyword evidence="2" id="KW-1185">Reference proteome</keyword>
<dbReference type="Proteomes" id="UP000005583">
    <property type="component" value="Unassembled WGS sequence"/>
</dbReference>
<name>C2EQC1_9LACO</name>
<proteinExistence type="predicted"/>
<reference evidence="1 2" key="1">
    <citation type="submission" date="2009-01" db="EMBL/GenBank/DDBJ databases">
        <authorList>
            <person name="Qin X."/>
            <person name="Bachman B."/>
            <person name="Battles P."/>
            <person name="Bell A."/>
            <person name="Bess C."/>
            <person name="Bickham C."/>
            <person name="Chaboub L."/>
            <person name="Chen D."/>
            <person name="Coyle M."/>
            <person name="Deiros D.R."/>
            <person name="Dinh H."/>
            <person name="Forbes L."/>
            <person name="Fowler G."/>
            <person name="Francisco L."/>
            <person name="Fu Q."/>
            <person name="Gubbala S."/>
            <person name="Hale W."/>
            <person name="Han Y."/>
            <person name="Hemphill L."/>
            <person name="Highlander S.K."/>
            <person name="Hirani K."/>
            <person name="Hogues M."/>
            <person name="Jackson L."/>
            <person name="Jakkamsetti A."/>
            <person name="Javaid M."/>
            <person name="Jiang H."/>
            <person name="Korchina V."/>
            <person name="Kovar C."/>
            <person name="Lara F."/>
            <person name="Lee S."/>
            <person name="Mata R."/>
            <person name="Mathew T."/>
            <person name="Moen C."/>
            <person name="Morales K."/>
            <person name="Munidasa M."/>
            <person name="Nazareth L."/>
            <person name="Ngo R."/>
            <person name="Nguyen L."/>
            <person name="Okwuonu G."/>
            <person name="Ongeri F."/>
            <person name="Patil S."/>
            <person name="Petrosino J."/>
            <person name="Pham C."/>
            <person name="Pham P."/>
            <person name="Pu L.-L."/>
            <person name="Puazo M."/>
            <person name="Raj R."/>
            <person name="Reid J."/>
            <person name="Rouhana J."/>
            <person name="Saada N."/>
            <person name="Shang Y."/>
            <person name="Simmons D."/>
            <person name="Thornton R."/>
            <person name="Warren J."/>
            <person name="Weissenberger G."/>
            <person name="Zhang J."/>
            <person name="Zhang L."/>
            <person name="Zhou C."/>
            <person name="Zhu D."/>
            <person name="Muzny D."/>
            <person name="Worley K."/>
            <person name="Gibbs R."/>
        </authorList>
    </citation>
    <scope>NUCLEOTIDE SEQUENCE [LARGE SCALE GENOMIC DNA]</scope>
    <source>
        <strain evidence="1 2">DSM 16047</strain>
    </source>
</reference>
<comment type="caution">
    <text evidence="1">The sequence shown here is derived from an EMBL/GenBank/DDBJ whole genome shotgun (WGS) entry which is preliminary data.</text>
</comment>
<accession>C2EQC1</accession>
<gene>
    <name evidence="1" type="ORF">HMPREF0548_1867</name>
</gene>
<dbReference type="HOGENOM" id="CLU_3253181_0_0_9"/>
<dbReference type="AlphaFoldDB" id="C2EQC1"/>
<organism evidence="1 2">
    <name type="scientific">Lactobacillus ultunensis DSM 16047</name>
    <dbReference type="NCBI Taxonomy" id="525365"/>
    <lineage>
        <taxon>Bacteria</taxon>
        <taxon>Bacillati</taxon>
        <taxon>Bacillota</taxon>
        <taxon>Bacilli</taxon>
        <taxon>Lactobacillales</taxon>
        <taxon>Lactobacillaceae</taxon>
        <taxon>Lactobacillus</taxon>
    </lineage>
</organism>
<sequence>MKKIFCALTLNLILFFAIALKLTRKKLAQERKFELIFLSKII</sequence>
<evidence type="ECO:0000313" key="2">
    <source>
        <dbReference type="Proteomes" id="UP000005583"/>
    </source>
</evidence>
<protein>
    <submittedName>
        <fullName evidence="1">Uncharacterized protein</fullName>
    </submittedName>
</protein>
<dbReference type="EMBL" id="ACGU01000099">
    <property type="protein sequence ID" value="EEJ71275.1"/>
    <property type="molecule type" value="Genomic_DNA"/>
</dbReference>
<evidence type="ECO:0000313" key="1">
    <source>
        <dbReference type="EMBL" id="EEJ71275.1"/>
    </source>
</evidence>